<dbReference type="OrthoDB" id="3266345at2"/>
<dbReference type="InterPro" id="IPR045596">
    <property type="entry name" value="DUF6459"/>
</dbReference>
<evidence type="ECO:0000313" key="3">
    <source>
        <dbReference type="Proteomes" id="UP000198923"/>
    </source>
</evidence>
<sequence>MPQRPRRNVHVPAVASARPAEPPFAGPSDAPQWLPEELDGKILEWRGCPPSLGRLRELGQAVADVLAGRCPDHVVASRMNGRGYGDLLAAAGSLGALPAPRAGEPRVQHPTPEAIEMCFTVWCGERAHALAMRLERHGTLWLCTRLEFR</sequence>
<keyword evidence="3" id="KW-1185">Reference proteome</keyword>
<dbReference type="Proteomes" id="UP000198923">
    <property type="component" value="Unassembled WGS sequence"/>
</dbReference>
<gene>
    <name evidence="2" type="ORF">SAMN05421505_10685</name>
</gene>
<organism evidence="2 3">
    <name type="scientific">Sinosporangium album</name>
    <dbReference type="NCBI Taxonomy" id="504805"/>
    <lineage>
        <taxon>Bacteria</taxon>
        <taxon>Bacillati</taxon>
        <taxon>Actinomycetota</taxon>
        <taxon>Actinomycetes</taxon>
        <taxon>Streptosporangiales</taxon>
        <taxon>Streptosporangiaceae</taxon>
        <taxon>Sinosporangium</taxon>
    </lineage>
</organism>
<dbReference type="Pfam" id="PF20060">
    <property type="entry name" value="DUF6459"/>
    <property type="match status" value="1"/>
</dbReference>
<evidence type="ECO:0000256" key="1">
    <source>
        <dbReference type="SAM" id="MobiDB-lite"/>
    </source>
</evidence>
<proteinExistence type="predicted"/>
<protein>
    <submittedName>
        <fullName evidence="2">Uncharacterized protein</fullName>
    </submittedName>
</protein>
<dbReference type="EMBL" id="FNCN01000006">
    <property type="protein sequence ID" value="SDG64025.1"/>
    <property type="molecule type" value="Genomic_DNA"/>
</dbReference>
<dbReference type="AlphaFoldDB" id="A0A1G7VW37"/>
<reference evidence="2 3" key="1">
    <citation type="submission" date="2016-10" db="EMBL/GenBank/DDBJ databases">
        <authorList>
            <person name="de Groot N.N."/>
        </authorList>
    </citation>
    <scope>NUCLEOTIDE SEQUENCE [LARGE SCALE GENOMIC DNA]</scope>
    <source>
        <strain evidence="2 3">CPCC 201354</strain>
    </source>
</reference>
<evidence type="ECO:0000313" key="2">
    <source>
        <dbReference type="EMBL" id="SDG64025.1"/>
    </source>
</evidence>
<feature type="region of interest" description="Disordered" evidence="1">
    <location>
        <begin position="1"/>
        <end position="32"/>
    </location>
</feature>
<dbReference type="RefSeq" id="WP_093169772.1">
    <property type="nucleotide sequence ID" value="NZ_FNCN01000006.1"/>
</dbReference>
<accession>A0A1G7VW37</accession>
<name>A0A1G7VW37_9ACTN</name>